<dbReference type="Pfam" id="PF02597">
    <property type="entry name" value="ThiS"/>
    <property type="match status" value="1"/>
</dbReference>
<organism evidence="1 2">
    <name type="scientific">Cognaticolwellia beringensis</name>
    <dbReference type="NCBI Taxonomy" id="1967665"/>
    <lineage>
        <taxon>Bacteria</taxon>
        <taxon>Pseudomonadati</taxon>
        <taxon>Pseudomonadota</taxon>
        <taxon>Gammaproteobacteria</taxon>
        <taxon>Alteromonadales</taxon>
        <taxon>Colwelliaceae</taxon>
        <taxon>Cognaticolwellia</taxon>
    </lineage>
</organism>
<dbReference type="Gene3D" id="3.10.20.30">
    <property type="match status" value="1"/>
</dbReference>
<gene>
    <name evidence="1" type="primary">thiS</name>
    <name evidence="1" type="ORF">B5D82_00825</name>
</gene>
<sequence>MKIYINGEAFELPDTSELRCLDIVLAKALPINQQQQSFALALNGDFIGREDYQNTAVSENDSIDVLFPIVGG</sequence>
<evidence type="ECO:0000313" key="1">
    <source>
        <dbReference type="EMBL" id="ASP46441.1"/>
    </source>
</evidence>
<dbReference type="NCBIfam" id="TIGR01683">
    <property type="entry name" value="thiS"/>
    <property type="match status" value="1"/>
</dbReference>
<dbReference type="CDD" id="cd00565">
    <property type="entry name" value="Ubl_ThiS"/>
    <property type="match status" value="1"/>
</dbReference>
<proteinExistence type="predicted"/>
<dbReference type="InterPro" id="IPR003749">
    <property type="entry name" value="ThiS/MoaD-like"/>
</dbReference>
<dbReference type="InterPro" id="IPR016155">
    <property type="entry name" value="Mopterin_synth/thiamin_S_b"/>
</dbReference>
<dbReference type="Proteomes" id="UP000202259">
    <property type="component" value="Chromosome"/>
</dbReference>
<name>A0A222G3T9_9GAMM</name>
<dbReference type="KEGG" id="cber:B5D82_00825"/>
<dbReference type="OrthoDB" id="9800283at2"/>
<dbReference type="InterPro" id="IPR010035">
    <property type="entry name" value="Thi_S"/>
</dbReference>
<dbReference type="InterPro" id="IPR012675">
    <property type="entry name" value="Beta-grasp_dom_sf"/>
</dbReference>
<evidence type="ECO:0000313" key="2">
    <source>
        <dbReference type="Proteomes" id="UP000202259"/>
    </source>
</evidence>
<reference evidence="1 2" key="1">
    <citation type="submission" date="2017-08" db="EMBL/GenBank/DDBJ databases">
        <title>Complete genome of Colwellia sp. NB097-1, a psychrophile bacterium ioslated from Bering Sea.</title>
        <authorList>
            <person name="Chen X."/>
        </authorList>
    </citation>
    <scope>NUCLEOTIDE SEQUENCE [LARGE SCALE GENOMIC DNA]</scope>
    <source>
        <strain evidence="1 2">NB097-1</strain>
    </source>
</reference>
<dbReference type="RefSeq" id="WP_081148451.1">
    <property type="nucleotide sequence ID" value="NZ_CP020465.1"/>
</dbReference>
<dbReference type="EMBL" id="CP020465">
    <property type="protein sequence ID" value="ASP46441.1"/>
    <property type="molecule type" value="Genomic_DNA"/>
</dbReference>
<accession>A0A222G3T9</accession>
<protein>
    <submittedName>
        <fullName evidence="1">Thiamine biosynthesis protein ThiS</fullName>
    </submittedName>
</protein>
<dbReference type="SUPFAM" id="SSF54285">
    <property type="entry name" value="MoaD/ThiS"/>
    <property type="match status" value="1"/>
</dbReference>
<dbReference type="AlphaFoldDB" id="A0A222G3T9"/>
<keyword evidence="2" id="KW-1185">Reference proteome</keyword>